<organism evidence="2 3">
    <name type="scientific">Magallana gigas</name>
    <name type="common">Pacific oyster</name>
    <name type="synonym">Crassostrea gigas</name>
    <dbReference type="NCBI Taxonomy" id="29159"/>
    <lineage>
        <taxon>Eukaryota</taxon>
        <taxon>Metazoa</taxon>
        <taxon>Spiralia</taxon>
        <taxon>Lophotrochozoa</taxon>
        <taxon>Mollusca</taxon>
        <taxon>Bivalvia</taxon>
        <taxon>Autobranchia</taxon>
        <taxon>Pteriomorphia</taxon>
        <taxon>Ostreida</taxon>
        <taxon>Ostreoidea</taxon>
        <taxon>Ostreidae</taxon>
        <taxon>Magallana</taxon>
    </lineage>
</organism>
<dbReference type="EnsemblMetazoa" id="G32082.3">
    <property type="protein sequence ID" value="G32082.3:cds"/>
    <property type="gene ID" value="G32082"/>
</dbReference>
<name>A0A8W8M716_MAGGI</name>
<evidence type="ECO:0008006" key="4">
    <source>
        <dbReference type="Google" id="ProtNLM"/>
    </source>
</evidence>
<evidence type="ECO:0000313" key="3">
    <source>
        <dbReference type="Proteomes" id="UP000005408"/>
    </source>
</evidence>
<keyword evidence="3" id="KW-1185">Reference proteome</keyword>
<evidence type="ECO:0000313" key="2">
    <source>
        <dbReference type="EnsemblMetazoa" id="G32082.3:cds"/>
    </source>
</evidence>
<proteinExistence type="predicted"/>
<dbReference type="Gene3D" id="2.10.70.10">
    <property type="entry name" value="Complement Module, domain 1"/>
    <property type="match status" value="1"/>
</dbReference>
<sequence>MASYISHIGVAFLCSLSYFQTEAILYAEGCKMADGNWYRVGATRVLGCTRCTCEARDYVYCVDLCPDCEYNYRRYPIGESFQDGCKVCMCQGRGKVVCSEEECPYHRSKMFQTFGLS</sequence>
<dbReference type="AlphaFoldDB" id="A0A8W8M716"/>
<protein>
    <recommendedName>
        <fullName evidence="4">VWFC domain-containing protein</fullName>
    </recommendedName>
</protein>
<feature type="chain" id="PRO_5042431796" description="VWFC domain-containing protein" evidence="1">
    <location>
        <begin position="24"/>
        <end position="117"/>
    </location>
</feature>
<accession>A0A8W8M716</accession>
<feature type="signal peptide" evidence="1">
    <location>
        <begin position="1"/>
        <end position="23"/>
    </location>
</feature>
<dbReference type="EnsemblMetazoa" id="G32082.2">
    <property type="protein sequence ID" value="G32082.2:cds"/>
    <property type="gene ID" value="G32082"/>
</dbReference>
<dbReference type="Proteomes" id="UP000005408">
    <property type="component" value="Unassembled WGS sequence"/>
</dbReference>
<keyword evidence="1" id="KW-0732">Signal</keyword>
<evidence type="ECO:0000256" key="1">
    <source>
        <dbReference type="SAM" id="SignalP"/>
    </source>
</evidence>
<reference evidence="2" key="1">
    <citation type="submission" date="2022-08" db="UniProtKB">
        <authorList>
            <consortium name="EnsemblMetazoa"/>
        </authorList>
    </citation>
    <scope>IDENTIFICATION</scope>
    <source>
        <strain evidence="2">05x7-T-G4-1.051#20</strain>
    </source>
</reference>
<dbReference type="SUPFAM" id="SSF57603">
    <property type="entry name" value="FnI-like domain"/>
    <property type="match status" value="1"/>
</dbReference>